<sequence>MSVQRSPTGGSQPDISKMSDLVSDSSITFRKRKLPFGVECACSEELGGMRSELSRISSLLEKYIVSNELILKTMQENITDIKNQIADIKLTNERSHSAMQVKMESLESDLNKLKISSKSAPITLENELILGEQIIQEIQQRKNREKNIVLVGLPEQIASTPEDRLSKDEAEVFKTISSREPELGAPAPIHLDKFTLASTYADFTTSFQPGVPLRLRDVTPYPT</sequence>
<organism evidence="2 3">
    <name type="scientific">Parnassius apollo</name>
    <name type="common">Apollo butterfly</name>
    <name type="synonym">Papilio apollo</name>
    <dbReference type="NCBI Taxonomy" id="110799"/>
    <lineage>
        <taxon>Eukaryota</taxon>
        <taxon>Metazoa</taxon>
        <taxon>Ecdysozoa</taxon>
        <taxon>Arthropoda</taxon>
        <taxon>Hexapoda</taxon>
        <taxon>Insecta</taxon>
        <taxon>Pterygota</taxon>
        <taxon>Neoptera</taxon>
        <taxon>Endopterygota</taxon>
        <taxon>Lepidoptera</taxon>
        <taxon>Glossata</taxon>
        <taxon>Ditrysia</taxon>
        <taxon>Papilionoidea</taxon>
        <taxon>Papilionidae</taxon>
        <taxon>Parnassiinae</taxon>
        <taxon>Parnassini</taxon>
        <taxon>Parnassius</taxon>
        <taxon>Parnassius</taxon>
    </lineage>
</organism>
<name>A0A8S3X177_PARAO</name>
<gene>
    <name evidence="2" type="ORF">PAPOLLO_LOCUS12312</name>
</gene>
<reference evidence="2" key="1">
    <citation type="submission" date="2021-04" db="EMBL/GenBank/DDBJ databases">
        <authorList>
            <person name="Tunstrom K."/>
        </authorList>
    </citation>
    <scope>NUCLEOTIDE SEQUENCE</scope>
</reference>
<evidence type="ECO:0000313" key="2">
    <source>
        <dbReference type="EMBL" id="CAG4992442.1"/>
    </source>
</evidence>
<evidence type="ECO:0000256" key="1">
    <source>
        <dbReference type="SAM" id="Coils"/>
    </source>
</evidence>
<dbReference type="AlphaFoldDB" id="A0A8S3X177"/>
<keyword evidence="1" id="KW-0175">Coiled coil</keyword>
<protein>
    <submittedName>
        <fullName evidence="2">(apollo) hypothetical protein</fullName>
    </submittedName>
</protein>
<dbReference type="EMBL" id="CAJQZP010000885">
    <property type="protein sequence ID" value="CAG4992442.1"/>
    <property type="molecule type" value="Genomic_DNA"/>
</dbReference>
<evidence type="ECO:0000313" key="3">
    <source>
        <dbReference type="Proteomes" id="UP000691718"/>
    </source>
</evidence>
<feature type="coiled-coil region" evidence="1">
    <location>
        <begin position="71"/>
        <end position="116"/>
    </location>
</feature>
<accession>A0A8S3X177</accession>
<proteinExistence type="predicted"/>
<dbReference type="Proteomes" id="UP000691718">
    <property type="component" value="Unassembled WGS sequence"/>
</dbReference>
<keyword evidence="3" id="KW-1185">Reference proteome</keyword>
<comment type="caution">
    <text evidence="2">The sequence shown here is derived from an EMBL/GenBank/DDBJ whole genome shotgun (WGS) entry which is preliminary data.</text>
</comment>
<dbReference type="OrthoDB" id="6778856at2759"/>